<feature type="compositionally biased region" description="Low complexity" evidence="1">
    <location>
        <begin position="216"/>
        <end position="226"/>
    </location>
</feature>
<evidence type="ECO:0008006" key="5">
    <source>
        <dbReference type="Google" id="ProtNLM"/>
    </source>
</evidence>
<feature type="region of interest" description="Disordered" evidence="1">
    <location>
        <begin position="332"/>
        <end position="359"/>
    </location>
</feature>
<gene>
    <name evidence="3" type="ORF">BHV28_07910</name>
</gene>
<feature type="compositionally biased region" description="Low complexity" evidence="1">
    <location>
        <begin position="297"/>
        <end position="310"/>
    </location>
</feature>
<organism evidence="3 4">
    <name type="scientific">Candidatus Tokpelaia hoelldobleri</name>
    <dbReference type="NCBI Taxonomy" id="1902579"/>
    <lineage>
        <taxon>Bacteria</taxon>
        <taxon>Pseudomonadati</taxon>
        <taxon>Pseudomonadota</taxon>
        <taxon>Alphaproteobacteria</taxon>
        <taxon>Hyphomicrobiales</taxon>
        <taxon>Candidatus Tokpelaia</taxon>
    </lineage>
</organism>
<evidence type="ECO:0000256" key="1">
    <source>
        <dbReference type="SAM" id="MobiDB-lite"/>
    </source>
</evidence>
<sequence>MYSWLSTQIGADAAQVVSYVIGLSALAFIAWLGVTFLRHRNKALFVVLGKNRPMRLSVRDAAAVDAQRRIVLVRRDDTEHLILIGGPSDVVIECNITPPDIEKRVAEKQKAVKAAPPVQPALLPHERPAEEQAVPAVIQARTVETGTDEPAPVPARKTPATKQPGANAGQNSAAPKQDTPLLEDEAEAMLLAIEQAVQDDFLLEAGDESHILPSAAQAPAPKAGTAHPASSVRQPAANARLHELQPRQQKAPAPQTARIPLSARTHTTASKAATSAPEKPAYSQPPALKPVSVASQTLQNTTTPTTHKTTPANLLPDQEAQPRPPLFVKLKSETVKAESRKPPEKKGQTDFKPFLPTDNKDFEKLIQEELLRTQINLKTPLPNKN</sequence>
<dbReference type="Proteomes" id="UP000188912">
    <property type="component" value="Chromosome"/>
</dbReference>
<keyword evidence="2" id="KW-0472">Membrane</keyword>
<keyword evidence="2" id="KW-0812">Transmembrane</keyword>
<name>A0A1U9JUG1_9HYPH</name>
<evidence type="ECO:0000313" key="3">
    <source>
        <dbReference type="EMBL" id="AQS41490.1"/>
    </source>
</evidence>
<dbReference type="AlphaFoldDB" id="A0A1U9JUG1"/>
<protein>
    <recommendedName>
        <fullName evidence="5">Flagellar biosynthesis protein FliO</fullName>
    </recommendedName>
</protein>
<dbReference type="KEGG" id="thd:BHV28_07910"/>
<feature type="region of interest" description="Disordered" evidence="1">
    <location>
        <begin position="243"/>
        <end position="320"/>
    </location>
</feature>
<evidence type="ECO:0000313" key="4">
    <source>
        <dbReference type="Proteomes" id="UP000188912"/>
    </source>
</evidence>
<dbReference type="STRING" id="1902579.BHV28_07910"/>
<feature type="region of interest" description="Disordered" evidence="1">
    <location>
        <begin position="144"/>
        <end position="178"/>
    </location>
</feature>
<evidence type="ECO:0000256" key="2">
    <source>
        <dbReference type="SAM" id="Phobius"/>
    </source>
</evidence>
<keyword evidence="4" id="KW-1185">Reference proteome</keyword>
<feature type="compositionally biased region" description="Basic and acidic residues" evidence="1">
    <location>
        <begin position="332"/>
        <end position="349"/>
    </location>
</feature>
<proteinExistence type="predicted"/>
<feature type="transmembrane region" description="Helical" evidence="2">
    <location>
        <begin position="16"/>
        <end position="37"/>
    </location>
</feature>
<accession>A0A1U9JUG1</accession>
<keyword evidence="2" id="KW-1133">Transmembrane helix</keyword>
<dbReference type="EMBL" id="CP017315">
    <property type="protein sequence ID" value="AQS41490.1"/>
    <property type="molecule type" value="Genomic_DNA"/>
</dbReference>
<feature type="compositionally biased region" description="Low complexity" evidence="1">
    <location>
        <begin position="262"/>
        <end position="276"/>
    </location>
</feature>
<reference evidence="3 4" key="2">
    <citation type="journal article" date="2016" name="Sci. Rep.">
        <title>The genome of Rhizobiales bacteria in predatory ants reveals urease gene functions but no genes for nitrogen fixation.</title>
        <authorList>
            <person name="Neuvonen M.M."/>
            <person name="Tamarit D."/>
            <person name="Naslund K."/>
            <person name="Liebig J."/>
            <person name="Feldhaar H."/>
            <person name="Moran N.A."/>
            <person name="Guy L."/>
            <person name="Andersson S.G."/>
        </authorList>
    </citation>
    <scope>NUCLEOTIDE SEQUENCE [LARGE SCALE GENOMIC DNA]</scope>
    <source>
        <strain evidence="3 4">Hsal</strain>
    </source>
</reference>
<feature type="region of interest" description="Disordered" evidence="1">
    <location>
        <begin position="216"/>
        <end position="235"/>
    </location>
</feature>
<reference evidence="3 4" key="1">
    <citation type="journal article" date="2010" name="Science">
        <title>Genomic comparison of the ants Camponotus floridanus and Harpegnathos saltator.</title>
        <authorList>
            <person name="Bonasio R."/>
            <person name="Zhang G."/>
            <person name="Ye C."/>
            <person name="Mutti N.S."/>
            <person name="Fang X."/>
            <person name="Qin N."/>
            <person name="Donahue G."/>
            <person name="Yang P."/>
            <person name="Li Q."/>
            <person name="Li C."/>
            <person name="Zhang P."/>
            <person name="Huang Z."/>
            <person name="Berger S.L."/>
            <person name="Reinberg D."/>
            <person name="Wang J."/>
            <person name="Liebig J."/>
        </authorList>
    </citation>
    <scope>NUCLEOTIDE SEQUENCE [LARGE SCALE GENOMIC DNA]</scope>
    <source>
        <strain evidence="3 4">Hsal</strain>
    </source>
</reference>